<dbReference type="PROSITE" id="PS51898">
    <property type="entry name" value="TYR_RECOMBINASE"/>
    <property type="match status" value="1"/>
</dbReference>
<name>I3XZ43_SULBS</name>
<dbReference type="GO" id="GO:0003677">
    <property type="term" value="F:DNA binding"/>
    <property type="evidence" value="ECO:0007669"/>
    <property type="project" value="UniProtKB-KW"/>
</dbReference>
<dbReference type="InterPro" id="IPR050808">
    <property type="entry name" value="Phage_Integrase"/>
</dbReference>
<feature type="compositionally biased region" description="Basic and acidic residues" evidence="5">
    <location>
        <begin position="9"/>
        <end position="25"/>
    </location>
</feature>
<dbReference type="InterPro" id="IPR025166">
    <property type="entry name" value="Integrase_DNA_bind_dom"/>
</dbReference>
<dbReference type="SUPFAM" id="SSF56349">
    <property type="entry name" value="DNA breaking-rejoining enzymes"/>
    <property type="match status" value="1"/>
</dbReference>
<dbReference type="eggNOG" id="COG0582">
    <property type="taxonomic scope" value="Bacteria"/>
</dbReference>
<dbReference type="Pfam" id="PF22022">
    <property type="entry name" value="Phage_int_M"/>
    <property type="match status" value="1"/>
</dbReference>
<evidence type="ECO:0000256" key="2">
    <source>
        <dbReference type="ARBA" id="ARBA00022908"/>
    </source>
</evidence>
<dbReference type="Pfam" id="PF00589">
    <property type="entry name" value="Phage_integrase"/>
    <property type="match status" value="1"/>
</dbReference>
<keyword evidence="4" id="KW-0233">DNA recombination</keyword>
<feature type="region of interest" description="Disordered" evidence="5">
    <location>
        <begin position="1"/>
        <end position="31"/>
    </location>
</feature>
<dbReference type="CDD" id="cd00801">
    <property type="entry name" value="INT_P4_C"/>
    <property type="match status" value="1"/>
</dbReference>
<dbReference type="InterPro" id="IPR002104">
    <property type="entry name" value="Integrase_catalytic"/>
</dbReference>
<dbReference type="OrthoDB" id="9775880at2"/>
<dbReference type="PANTHER" id="PTHR30629">
    <property type="entry name" value="PROPHAGE INTEGRASE"/>
    <property type="match status" value="1"/>
</dbReference>
<dbReference type="EMBL" id="CP003333">
    <property type="protein sequence ID" value="AFL69217.1"/>
    <property type="molecule type" value="Genomic_DNA"/>
</dbReference>
<sequence>MPKSVKPLSDTEIKKSAKPQDKEYSLSDGDGLQLLIKPDGTKQWIFRYTSPTQNKRRKTSFGTYPSVTLADARAKRDEWQNLIKQGIDPIDDKREVKAEVKREKESNFANVVKLWLDDQERRLSGNTHKRKKALFENTALKAFGERSIDEIDHTEIITIIEVKAIQTPETARRLFTYLNDLWQFACSRKYCKFNIVANIHRKSTLPTVKKVNYPKIVEPTILKELITTLYRYHGHYSTKNALKFVLHVPLRASNLVTLKWSFIDFEKQLLTIPRAEMKSKDKNVDDFKLPLSDEAIAILKEQYLYTSNKEYVFVTDNGAHLNQETPNRALERLGFNDELRGRRQRLHSFRGTFRSIVETNQMAHRCSYESREKVLDHAIGTQTERAYTNKADYTQEMRLLLNWWSGYVLAMMEIK</sequence>
<dbReference type="PANTHER" id="PTHR30629:SF2">
    <property type="entry name" value="PROPHAGE INTEGRASE INTS-RELATED"/>
    <property type="match status" value="1"/>
</dbReference>
<dbReference type="AlphaFoldDB" id="I3XZ43"/>
<dbReference type="InterPro" id="IPR053876">
    <property type="entry name" value="Phage_int_M"/>
</dbReference>
<comment type="similarity">
    <text evidence="1">Belongs to the 'phage' integrase family.</text>
</comment>
<evidence type="ECO:0000256" key="5">
    <source>
        <dbReference type="SAM" id="MobiDB-lite"/>
    </source>
</evidence>
<dbReference type="Gene3D" id="1.10.150.130">
    <property type="match status" value="1"/>
</dbReference>
<dbReference type="InterPro" id="IPR011010">
    <property type="entry name" value="DNA_brk_join_enz"/>
</dbReference>
<dbReference type="InterPro" id="IPR038488">
    <property type="entry name" value="Integrase_DNA-bd_sf"/>
</dbReference>
<dbReference type="Pfam" id="PF13356">
    <property type="entry name" value="Arm-DNA-bind_3"/>
    <property type="match status" value="1"/>
</dbReference>
<organism evidence="7 8">
    <name type="scientific">Sulfurospirillum barnesii (strain ATCC 700032 / DSM 10660 / SES-3)</name>
    <dbReference type="NCBI Taxonomy" id="760154"/>
    <lineage>
        <taxon>Bacteria</taxon>
        <taxon>Pseudomonadati</taxon>
        <taxon>Campylobacterota</taxon>
        <taxon>Epsilonproteobacteria</taxon>
        <taxon>Campylobacterales</taxon>
        <taxon>Sulfurospirillaceae</taxon>
        <taxon>Sulfurospirillum</taxon>
    </lineage>
</organism>
<protein>
    <submittedName>
        <fullName evidence="7">Integrase</fullName>
    </submittedName>
</protein>
<dbReference type="Gene3D" id="1.10.443.10">
    <property type="entry name" value="Intergrase catalytic core"/>
    <property type="match status" value="1"/>
</dbReference>
<evidence type="ECO:0000256" key="4">
    <source>
        <dbReference type="ARBA" id="ARBA00023172"/>
    </source>
</evidence>
<keyword evidence="3" id="KW-0238">DNA-binding</keyword>
<dbReference type="Proteomes" id="UP000006176">
    <property type="component" value="Chromosome"/>
</dbReference>
<evidence type="ECO:0000256" key="3">
    <source>
        <dbReference type="ARBA" id="ARBA00023125"/>
    </source>
</evidence>
<evidence type="ECO:0000313" key="7">
    <source>
        <dbReference type="EMBL" id="AFL69217.1"/>
    </source>
</evidence>
<gene>
    <name evidence="7" type="ordered locus">Sulba_1938</name>
</gene>
<dbReference type="Gene3D" id="3.30.160.390">
    <property type="entry name" value="Integrase, DNA-binding domain"/>
    <property type="match status" value="1"/>
</dbReference>
<dbReference type="InterPro" id="IPR013762">
    <property type="entry name" value="Integrase-like_cat_sf"/>
</dbReference>
<dbReference type="RefSeq" id="WP_014770092.1">
    <property type="nucleotide sequence ID" value="NC_018002.1"/>
</dbReference>
<dbReference type="KEGG" id="sba:Sulba_1938"/>
<dbReference type="InterPro" id="IPR010998">
    <property type="entry name" value="Integrase_recombinase_N"/>
</dbReference>
<dbReference type="PATRIC" id="fig|760154.4.peg.1934"/>
<dbReference type="STRING" id="760154.Sulba_1938"/>
<feature type="domain" description="Tyr recombinase" evidence="6">
    <location>
        <begin position="212"/>
        <end position="402"/>
    </location>
</feature>
<keyword evidence="8" id="KW-1185">Reference proteome</keyword>
<dbReference type="HOGENOM" id="CLU_027562_0_0_7"/>
<evidence type="ECO:0000313" key="8">
    <source>
        <dbReference type="Proteomes" id="UP000006176"/>
    </source>
</evidence>
<proteinExistence type="inferred from homology"/>
<dbReference type="GO" id="GO:0006310">
    <property type="term" value="P:DNA recombination"/>
    <property type="evidence" value="ECO:0007669"/>
    <property type="project" value="UniProtKB-KW"/>
</dbReference>
<dbReference type="GO" id="GO:0015074">
    <property type="term" value="P:DNA integration"/>
    <property type="evidence" value="ECO:0007669"/>
    <property type="project" value="UniProtKB-KW"/>
</dbReference>
<accession>I3XZ43</accession>
<evidence type="ECO:0000256" key="1">
    <source>
        <dbReference type="ARBA" id="ARBA00008857"/>
    </source>
</evidence>
<keyword evidence="2" id="KW-0229">DNA integration</keyword>
<reference evidence="7 8" key="1">
    <citation type="submission" date="2012-06" db="EMBL/GenBank/DDBJ databases">
        <title>Complete sequence of Sulfurospirillum barnesii SES-3.</title>
        <authorList>
            <consortium name="US DOE Joint Genome Institute"/>
            <person name="Lucas S."/>
            <person name="Han J."/>
            <person name="Lapidus A."/>
            <person name="Cheng J.-F."/>
            <person name="Goodwin L."/>
            <person name="Pitluck S."/>
            <person name="Peters L."/>
            <person name="Ovchinnikova G."/>
            <person name="Lu M."/>
            <person name="Detter J.C."/>
            <person name="Han C."/>
            <person name="Tapia R."/>
            <person name="Land M."/>
            <person name="Hauser L."/>
            <person name="Kyrpides N."/>
            <person name="Ivanova N."/>
            <person name="Pagani I."/>
            <person name="Stolz J."/>
            <person name="Arkin A."/>
            <person name="Dehal P."/>
            <person name="Oremland R."/>
            <person name="Saltikov C."/>
            <person name="Basu P."/>
            <person name="Hollibaugh J."/>
            <person name="Newman D."/>
            <person name="Stolyar S."/>
            <person name="Hazen T."/>
            <person name="Woyke T."/>
        </authorList>
    </citation>
    <scope>NUCLEOTIDE SEQUENCE [LARGE SCALE GENOMIC DNA]</scope>
    <source>
        <strain evidence="8">ATCC 700032 / DSM 10660 / SES-3</strain>
    </source>
</reference>
<evidence type="ECO:0000259" key="6">
    <source>
        <dbReference type="PROSITE" id="PS51898"/>
    </source>
</evidence>